<comment type="caution">
    <text evidence="10">The sequence shown here is derived from an EMBL/GenBank/DDBJ whole genome shotgun (WGS) entry which is preliminary data.</text>
</comment>
<evidence type="ECO:0000313" key="10">
    <source>
        <dbReference type="EMBL" id="RMI04655.1"/>
    </source>
</evidence>
<reference evidence="10 11" key="1">
    <citation type="submission" date="2018-10" db="EMBL/GenBank/DDBJ databases">
        <title>Isolation, diversity and antifungal activity of actinobacteria from wheat.</title>
        <authorList>
            <person name="Han C."/>
        </authorList>
    </citation>
    <scope>NUCLEOTIDE SEQUENCE [LARGE SCALE GENOMIC DNA]</scope>
    <source>
        <strain evidence="10 11">NEAU-YY56</strain>
    </source>
</reference>
<evidence type="ECO:0000313" key="11">
    <source>
        <dbReference type="Proteomes" id="UP000269289"/>
    </source>
</evidence>
<evidence type="ECO:0000256" key="6">
    <source>
        <dbReference type="SAM" id="MobiDB-lite"/>
    </source>
</evidence>
<comment type="subcellular location">
    <subcellularLocation>
        <location evidence="1">Cell membrane</location>
        <topology evidence="1">Multi-pass membrane protein</topology>
    </subcellularLocation>
</comment>
<evidence type="ECO:0000259" key="8">
    <source>
        <dbReference type="Pfam" id="PF06271"/>
    </source>
</evidence>
<feature type="transmembrane region" description="Helical" evidence="7">
    <location>
        <begin position="211"/>
        <end position="238"/>
    </location>
</feature>
<feature type="region of interest" description="Disordered" evidence="6">
    <location>
        <begin position="39"/>
        <end position="91"/>
    </location>
</feature>
<feature type="compositionally biased region" description="Pro residues" evidence="6">
    <location>
        <begin position="282"/>
        <end position="300"/>
    </location>
</feature>
<feature type="domain" description="Zinc-ribbon" evidence="9">
    <location>
        <begin position="14"/>
        <end position="34"/>
    </location>
</feature>
<keyword evidence="5 7" id="KW-0472">Membrane</keyword>
<dbReference type="Pfam" id="PF13240">
    <property type="entry name" value="Zn_Ribbon_1"/>
    <property type="match status" value="1"/>
</dbReference>
<gene>
    <name evidence="10" type="ORF">EBM89_18195</name>
</gene>
<keyword evidence="3 7" id="KW-0812">Transmembrane</keyword>
<evidence type="ECO:0000256" key="4">
    <source>
        <dbReference type="ARBA" id="ARBA00022989"/>
    </source>
</evidence>
<evidence type="ECO:0000256" key="7">
    <source>
        <dbReference type="SAM" id="Phobius"/>
    </source>
</evidence>
<evidence type="ECO:0000256" key="5">
    <source>
        <dbReference type="ARBA" id="ARBA00023136"/>
    </source>
</evidence>
<sequence>MEGDGVTTVDDQRCATCGAALDAGAVFCGACGARVGAPAATPGDGTAAAPATPVPAAPGTGAPATSVPVTTDRWGGGPVDPWGAAPAAATPATRVAAPAPAARAVPVPAAEPTPGWSLGADVDDAVAPVWRRLVALLVDQVLAALVAGAGALVVLPTLRSEDATPAALLVPALLLLLLAAGQWFAEAFAGRTLGGALLGTRTVSARTGRPAGLWAILVRSVVQALGGVLAGIGVYVVAGSGAWDEGPERRGWHDKAAGTLVLRARPPHRTDTAADAATPAALPAPTPPRPTPTTGPPPAT</sequence>
<keyword evidence="11" id="KW-1185">Reference proteome</keyword>
<dbReference type="InterPro" id="IPR010432">
    <property type="entry name" value="RDD"/>
</dbReference>
<dbReference type="InterPro" id="IPR051791">
    <property type="entry name" value="Pra-immunoreactive"/>
</dbReference>
<protein>
    <submittedName>
        <fullName evidence="10">Uncharacterized protein</fullName>
    </submittedName>
</protein>
<feature type="compositionally biased region" description="Low complexity" evidence="6">
    <location>
        <begin position="39"/>
        <end position="51"/>
    </location>
</feature>
<evidence type="ECO:0000259" key="9">
    <source>
        <dbReference type="Pfam" id="PF13240"/>
    </source>
</evidence>
<evidence type="ECO:0000256" key="2">
    <source>
        <dbReference type="ARBA" id="ARBA00022475"/>
    </source>
</evidence>
<evidence type="ECO:0000256" key="1">
    <source>
        <dbReference type="ARBA" id="ARBA00004651"/>
    </source>
</evidence>
<dbReference type="EMBL" id="RFFI01000141">
    <property type="protein sequence ID" value="RMI04655.1"/>
    <property type="molecule type" value="Genomic_DNA"/>
</dbReference>
<dbReference type="PANTHER" id="PTHR36115">
    <property type="entry name" value="PROLINE-RICH ANTIGEN HOMOLOG-RELATED"/>
    <property type="match status" value="1"/>
</dbReference>
<keyword evidence="2" id="KW-1003">Cell membrane</keyword>
<proteinExistence type="predicted"/>
<organism evidence="10 11">
    <name type="scientific">Cellulomonas triticagri</name>
    <dbReference type="NCBI Taxonomy" id="2483352"/>
    <lineage>
        <taxon>Bacteria</taxon>
        <taxon>Bacillati</taxon>
        <taxon>Actinomycetota</taxon>
        <taxon>Actinomycetes</taxon>
        <taxon>Micrococcales</taxon>
        <taxon>Cellulomonadaceae</taxon>
        <taxon>Cellulomonas</taxon>
    </lineage>
</organism>
<dbReference type="PANTHER" id="PTHR36115:SF6">
    <property type="entry name" value="PROLINE-RICH ANTIGEN HOMOLOG"/>
    <property type="match status" value="1"/>
</dbReference>
<dbReference type="Proteomes" id="UP000269289">
    <property type="component" value="Unassembled WGS sequence"/>
</dbReference>
<feature type="region of interest" description="Disordered" evidence="6">
    <location>
        <begin position="263"/>
        <end position="300"/>
    </location>
</feature>
<name>A0A3M2J126_9CELL</name>
<feature type="domain" description="RDD" evidence="8">
    <location>
        <begin position="126"/>
        <end position="258"/>
    </location>
</feature>
<feature type="non-terminal residue" evidence="10">
    <location>
        <position position="300"/>
    </location>
</feature>
<dbReference type="GO" id="GO:0005886">
    <property type="term" value="C:plasma membrane"/>
    <property type="evidence" value="ECO:0007669"/>
    <property type="project" value="UniProtKB-SubCell"/>
</dbReference>
<evidence type="ECO:0000256" key="3">
    <source>
        <dbReference type="ARBA" id="ARBA00022692"/>
    </source>
</evidence>
<dbReference type="AlphaFoldDB" id="A0A3M2J126"/>
<keyword evidence="4 7" id="KW-1133">Transmembrane helix</keyword>
<accession>A0A3M2J126</accession>
<dbReference type="Pfam" id="PF06271">
    <property type="entry name" value="RDD"/>
    <property type="match status" value="1"/>
</dbReference>
<feature type="transmembrane region" description="Helical" evidence="7">
    <location>
        <begin position="167"/>
        <end position="190"/>
    </location>
</feature>
<feature type="transmembrane region" description="Helical" evidence="7">
    <location>
        <begin position="133"/>
        <end position="155"/>
    </location>
</feature>
<dbReference type="InterPro" id="IPR026870">
    <property type="entry name" value="Zinc_ribbon_dom"/>
</dbReference>
<dbReference type="RefSeq" id="WP_147463614.1">
    <property type="nucleotide sequence ID" value="NZ_RFFI01000141.1"/>
</dbReference>